<dbReference type="EMBL" id="CP080507">
    <property type="protein sequence ID" value="QYM77713.1"/>
    <property type="molecule type" value="Genomic_DNA"/>
</dbReference>
<keyword evidence="1" id="KW-1133">Transmembrane helix</keyword>
<feature type="transmembrane region" description="Helical" evidence="1">
    <location>
        <begin position="84"/>
        <end position="105"/>
    </location>
</feature>
<dbReference type="RefSeq" id="WP_220160817.1">
    <property type="nucleotide sequence ID" value="NZ_CP080507.1"/>
</dbReference>
<organism evidence="2 3">
    <name type="scientific">Horticoccus luteus</name>
    <dbReference type="NCBI Taxonomy" id="2862869"/>
    <lineage>
        <taxon>Bacteria</taxon>
        <taxon>Pseudomonadati</taxon>
        <taxon>Verrucomicrobiota</taxon>
        <taxon>Opitutia</taxon>
        <taxon>Opitutales</taxon>
        <taxon>Opitutaceae</taxon>
        <taxon>Horticoccus</taxon>
    </lineage>
</organism>
<keyword evidence="1" id="KW-0472">Membrane</keyword>
<proteinExistence type="predicted"/>
<dbReference type="Proteomes" id="UP000825051">
    <property type="component" value="Chromosome"/>
</dbReference>
<evidence type="ECO:0000313" key="2">
    <source>
        <dbReference type="EMBL" id="QYM77713.1"/>
    </source>
</evidence>
<sequence>MATNLPKQNWLADGNETPIQEGFLVGDRKGLETLRAAIDRALAEGEGDIRELRSPWSHVHLAAQHPEEEQSQHDRSLKGKIGKYVALTVVGLAFFFGIYGCAHFLGAFR</sequence>
<keyword evidence="1" id="KW-0812">Transmembrane</keyword>
<protein>
    <submittedName>
        <fullName evidence="2">Uncharacterized protein</fullName>
    </submittedName>
</protein>
<reference evidence="2" key="1">
    <citation type="submission" date="2021-08" db="EMBL/GenBank/DDBJ databases">
        <title>Genome of a novel bacterium of the phylum Verrucomicrobia, Oleiharenicola sp. KSB-15.</title>
        <authorList>
            <person name="Chung J.-H."/>
            <person name="Ahn J.-H."/>
            <person name="Yoon Y."/>
            <person name="Kim D.-Y."/>
            <person name="An S.-H."/>
            <person name="Park I."/>
            <person name="Yeon J."/>
        </authorList>
    </citation>
    <scope>NUCLEOTIDE SEQUENCE</scope>
    <source>
        <strain evidence="2">KSB-15</strain>
    </source>
</reference>
<evidence type="ECO:0000256" key="1">
    <source>
        <dbReference type="SAM" id="Phobius"/>
    </source>
</evidence>
<accession>A0A8F9TSY1</accession>
<keyword evidence="3" id="KW-1185">Reference proteome</keyword>
<gene>
    <name evidence="2" type="ORF">K0B96_10290</name>
</gene>
<dbReference type="KEGG" id="ole:K0B96_10290"/>
<dbReference type="AlphaFoldDB" id="A0A8F9TSY1"/>
<evidence type="ECO:0000313" key="3">
    <source>
        <dbReference type="Proteomes" id="UP000825051"/>
    </source>
</evidence>
<name>A0A8F9TSY1_9BACT</name>